<evidence type="ECO:0000256" key="1">
    <source>
        <dbReference type="ARBA" id="ARBA00038414"/>
    </source>
</evidence>
<gene>
    <name evidence="2" type="ORF">BGI27_10955</name>
    <name evidence="3" type="ORF">CGU29_10215</name>
</gene>
<dbReference type="InterPro" id="IPR053714">
    <property type="entry name" value="Iso_Racemase_Enz_sf"/>
</dbReference>
<reference evidence="3 4" key="2">
    <citation type="submission" date="2017-07" db="EMBL/GenBank/DDBJ databases">
        <title>Candidatus Dactylopiibacterium carminicum, a nitrogen-fixing symbiont of the cochineal insect Dactylopius coccus and Dactylopius opuntiae (Hemiptera: Coccoidea: Dactylopiidae).</title>
        <authorList>
            <person name="Vera A."/>
        </authorList>
    </citation>
    <scope>NUCLEOTIDE SEQUENCE [LARGE SCALE GENOMIC DNA]</scope>
    <source>
        <strain evidence="3 4">NFDCM</strain>
    </source>
</reference>
<dbReference type="Proteomes" id="UP000623509">
    <property type="component" value="Unassembled WGS sequence"/>
</dbReference>
<dbReference type="PANTHER" id="PTHR28047:SF5">
    <property type="entry name" value="PROTEIN DCG1"/>
    <property type="match status" value="1"/>
</dbReference>
<organism evidence="3 4">
    <name type="scientific">Candidatus Dactylopiibacterium carminicum</name>
    <dbReference type="NCBI Taxonomy" id="857335"/>
    <lineage>
        <taxon>Bacteria</taxon>
        <taxon>Pseudomonadati</taxon>
        <taxon>Pseudomonadota</taxon>
        <taxon>Betaproteobacteria</taxon>
        <taxon>Rhodocyclales</taxon>
        <taxon>Rhodocyclaceae</taxon>
        <taxon>Candidatus Dactylopiibacterium</taxon>
    </lineage>
</organism>
<comment type="similarity">
    <text evidence="1">Belongs to the HyuE racemase family.</text>
</comment>
<dbReference type="InterPro" id="IPR052186">
    <property type="entry name" value="Hydantoin_racemase-like"/>
</dbReference>
<dbReference type="EMBL" id="MDUX01000035">
    <property type="protein sequence ID" value="KAF7598844.1"/>
    <property type="molecule type" value="Genomic_DNA"/>
</dbReference>
<evidence type="ECO:0000313" key="4">
    <source>
        <dbReference type="Proteomes" id="UP000216107"/>
    </source>
</evidence>
<sequence length="244" mass="25038">MPRLLVINPNTSAHVTEALSRNLAAQVPAGWQIQAVTARFGAAYIASEAAYAIAAHAVLDAWATAAGEFDAVLVGCFGDPGLDALREIAGVPVLGLAETAMQAAARHGRFAIVTGGERWPAILRRRVAATGLSGQLAGIRVLPESGAELLADPARAIERLTEESHLARDTWGVEAVIIGGAALAGMGDVIAARLSFCVIDNVSAAARALTALPPAQPALPQPATCSGLSTELICRLAGTARELV</sequence>
<keyword evidence="5" id="KW-1185">Reference proteome</keyword>
<dbReference type="EMBL" id="NMRN01000030">
    <property type="protein sequence ID" value="PAS92760.1"/>
    <property type="molecule type" value="Genomic_DNA"/>
</dbReference>
<dbReference type="RefSeq" id="WP_095524925.1">
    <property type="nucleotide sequence ID" value="NZ_MDUX01000035.1"/>
</dbReference>
<accession>A0A272ESQ9</accession>
<dbReference type="GO" id="GO:0047661">
    <property type="term" value="F:amino-acid racemase activity"/>
    <property type="evidence" value="ECO:0007669"/>
    <property type="project" value="InterPro"/>
</dbReference>
<evidence type="ECO:0000313" key="3">
    <source>
        <dbReference type="EMBL" id="PAS92760.1"/>
    </source>
</evidence>
<evidence type="ECO:0000313" key="2">
    <source>
        <dbReference type="EMBL" id="KAF7598844.1"/>
    </source>
</evidence>
<proteinExistence type="inferred from homology"/>
<name>A0A272ESQ9_9RHOO</name>
<dbReference type="PANTHER" id="PTHR28047">
    <property type="entry name" value="PROTEIN DCG1"/>
    <property type="match status" value="1"/>
</dbReference>
<dbReference type="Pfam" id="PF01177">
    <property type="entry name" value="Asp_Glu_race"/>
    <property type="match status" value="1"/>
</dbReference>
<dbReference type="InterPro" id="IPR015942">
    <property type="entry name" value="Asp/Glu/hydantoin_racemase"/>
</dbReference>
<comment type="caution">
    <text evidence="3">The sequence shown here is derived from an EMBL/GenBank/DDBJ whole genome shotgun (WGS) entry which is preliminary data.</text>
</comment>
<reference evidence="2 5" key="1">
    <citation type="submission" date="2016-08" db="EMBL/GenBank/DDBJ databases">
        <title>Candidatus Dactylopiibacterium carminicum genome sequence.</title>
        <authorList>
            <person name="Ramirez-Puebla S.T."/>
            <person name="Ormeno-Orrillo E."/>
            <person name="Vera-Ponce De Leon A."/>
            <person name="Luis L."/>
            <person name="Sanchez-Flores A."/>
            <person name="Monica R."/>
            <person name="Martinez-Romero E."/>
        </authorList>
    </citation>
    <scope>NUCLEOTIDE SEQUENCE [LARGE SCALE GENOMIC DNA]</scope>
    <source>
        <strain evidence="2">END1</strain>
    </source>
</reference>
<dbReference type="Gene3D" id="3.40.50.12500">
    <property type="match status" value="1"/>
</dbReference>
<dbReference type="AlphaFoldDB" id="A0A272ESQ9"/>
<dbReference type="Proteomes" id="UP000216107">
    <property type="component" value="Unassembled WGS sequence"/>
</dbReference>
<protein>
    <submittedName>
        <fullName evidence="3">Asp/Glu racemase</fullName>
    </submittedName>
</protein>
<dbReference type="OrthoDB" id="9791723at2"/>
<evidence type="ECO:0000313" key="5">
    <source>
        <dbReference type="Proteomes" id="UP000623509"/>
    </source>
</evidence>